<dbReference type="SMART" id="SM00448">
    <property type="entry name" value="REC"/>
    <property type="match status" value="1"/>
</dbReference>
<evidence type="ECO:0000256" key="3">
    <source>
        <dbReference type="ARBA" id="ARBA00034247"/>
    </source>
</evidence>
<feature type="domain" description="GGDEF" evidence="6">
    <location>
        <begin position="192"/>
        <end position="328"/>
    </location>
</feature>
<keyword evidence="8" id="KW-1185">Reference proteome</keyword>
<dbReference type="PROSITE" id="PS50110">
    <property type="entry name" value="RESPONSE_REGULATORY"/>
    <property type="match status" value="1"/>
</dbReference>
<dbReference type="InterPro" id="IPR029787">
    <property type="entry name" value="Nucleotide_cyclase"/>
</dbReference>
<dbReference type="SUPFAM" id="SSF55073">
    <property type="entry name" value="Nucleotide cyclase"/>
    <property type="match status" value="1"/>
</dbReference>
<dbReference type="CDD" id="cd01949">
    <property type="entry name" value="GGDEF"/>
    <property type="match status" value="1"/>
</dbReference>
<dbReference type="PANTHER" id="PTHR45138:SF9">
    <property type="entry name" value="DIGUANYLATE CYCLASE DGCM-RELATED"/>
    <property type="match status" value="1"/>
</dbReference>
<dbReference type="NCBIfam" id="TIGR00254">
    <property type="entry name" value="GGDEF"/>
    <property type="match status" value="1"/>
</dbReference>
<comment type="catalytic activity">
    <reaction evidence="3">
        <text>2 GTP = 3',3'-c-di-GMP + 2 diphosphate</text>
        <dbReference type="Rhea" id="RHEA:24898"/>
        <dbReference type="ChEBI" id="CHEBI:33019"/>
        <dbReference type="ChEBI" id="CHEBI:37565"/>
        <dbReference type="ChEBI" id="CHEBI:58805"/>
        <dbReference type="EC" id="2.7.7.65"/>
    </reaction>
</comment>
<dbReference type="SUPFAM" id="SSF52172">
    <property type="entry name" value="CheY-like"/>
    <property type="match status" value="1"/>
</dbReference>
<evidence type="ECO:0000256" key="4">
    <source>
        <dbReference type="PROSITE-ProRule" id="PRU00169"/>
    </source>
</evidence>
<dbReference type="GO" id="GO:0005886">
    <property type="term" value="C:plasma membrane"/>
    <property type="evidence" value="ECO:0007669"/>
    <property type="project" value="TreeGrafter"/>
</dbReference>
<proteinExistence type="predicted"/>
<dbReference type="Gene3D" id="3.40.50.2300">
    <property type="match status" value="1"/>
</dbReference>
<dbReference type="InterPro" id="IPR011006">
    <property type="entry name" value="CheY-like_superfamily"/>
</dbReference>
<comment type="cofactor">
    <cofactor evidence="1">
        <name>Mg(2+)</name>
        <dbReference type="ChEBI" id="CHEBI:18420"/>
    </cofactor>
</comment>
<reference evidence="7" key="1">
    <citation type="submission" date="2022-07" db="EMBL/GenBank/DDBJ databases">
        <title>Alkalimarinus sp. nov., isolated from gut of a Alitta virens.</title>
        <authorList>
            <person name="Yang A.I."/>
            <person name="Shin N.-R."/>
        </authorList>
    </citation>
    <scope>NUCLEOTIDE SEQUENCE</scope>
    <source>
        <strain evidence="7">FA028</strain>
    </source>
</reference>
<evidence type="ECO:0000259" key="6">
    <source>
        <dbReference type="PROSITE" id="PS50887"/>
    </source>
</evidence>
<sequence>MPFSNSLDRAPSVLDSRMLENRIEKHKILLIDDDLTHLELTKLLLESTGLVVDTASNDSEAFQHLEAYDYRMILCDWVMPGQDGLSIVKKLRESEVNTRYVIMITSKSSPDDLIQCLSGGADDYITKPFRKDELRARVLSGMRILDKHVQLEKMKSYYFDQAQKDTLTGAYNRAYLKDRLPNEVKRVERTNGNLSVIMTDIDHFKSLNDTHGHPCGDAVLVNFVERLNQNLRNGIDWVCRYGGEEFLIVLPDTSIEQARTVADKLCNLIADKPFEFEEHSLSVTASFGVSSLALSKYSDKSSAHVGLINSADKNLYFSKNNGRNQWHG</sequence>
<dbReference type="Pfam" id="PF00990">
    <property type="entry name" value="GGDEF"/>
    <property type="match status" value="1"/>
</dbReference>
<dbReference type="Proteomes" id="UP001164472">
    <property type="component" value="Chromosome"/>
</dbReference>
<dbReference type="GO" id="GO:0043709">
    <property type="term" value="P:cell adhesion involved in single-species biofilm formation"/>
    <property type="evidence" value="ECO:0007669"/>
    <property type="project" value="TreeGrafter"/>
</dbReference>
<keyword evidence="7" id="KW-0548">Nucleotidyltransferase</keyword>
<dbReference type="AlphaFoldDB" id="A0A9E8HT08"/>
<dbReference type="KEGG" id="asem:NNL22_05225"/>
<dbReference type="InterPro" id="IPR001789">
    <property type="entry name" value="Sig_transdc_resp-reg_receiver"/>
</dbReference>
<feature type="domain" description="Response regulatory" evidence="5">
    <location>
        <begin position="27"/>
        <end position="142"/>
    </location>
</feature>
<dbReference type="Gene3D" id="3.30.70.270">
    <property type="match status" value="1"/>
</dbReference>
<dbReference type="EC" id="2.7.7.65" evidence="2"/>
<dbReference type="PROSITE" id="PS50887">
    <property type="entry name" value="GGDEF"/>
    <property type="match status" value="1"/>
</dbReference>
<evidence type="ECO:0000259" key="5">
    <source>
        <dbReference type="PROSITE" id="PS50110"/>
    </source>
</evidence>
<dbReference type="PANTHER" id="PTHR45138">
    <property type="entry name" value="REGULATORY COMPONENTS OF SENSORY TRANSDUCTION SYSTEM"/>
    <property type="match status" value="1"/>
</dbReference>
<accession>A0A9E8HT08</accession>
<dbReference type="SMART" id="SM00267">
    <property type="entry name" value="GGDEF"/>
    <property type="match status" value="1"/>
</dbReference>
<dbReference type="InterPro" id="IPR043128">
    <property type="entry name" value="Rev_trsase/Diguanyl_cyclase"/>
</dbReference>
<protein>
    <recommendedName>
        <fullName evidence="2">diguanylate cyclase</fullName>
        <ecNumber evidence="2">2.7.7.65</ecNumber>
    </recommendedName>
</protein>
<evidence type="ECO:0000313" key="8">
    <source>
        <dbReference type="Proteomes" id="UP001164472"/>
    </source>
</evidence>
<dbReference type="EMBL" id="CP101527">
    <property type="protein sequence ID" value="UZW75986.1"/>
    <property type="molecule type" value="Genomic_DNA"/>
</dbReference>
<dbReference type="GO" id="GO:0052621">
    <property type="term" value="F:diguanylate cyclase activity"/>
    <property type="evidence" value="ECO:0007669"/>
    <property type="project" value="UniProtKB-EC"/>
</dbReference>
<name>A0A9E8HT08_9ALTE</name>
<organism evidence="7 8">
    <name type="scientific">Alkalimarinus sediminis</name>
    <dbReference type="NCBI Taxonomy" id="1632866"/>
    <lineage>
        <taxon>Bacteria</taxon>
        <taxon>Pseudomonadati</taxon>
        <taxon>Pseudomonadota</taxon>
        <taxon>Gammaproteobacteria</taxon>
        <taxon>Alteromonadales</taxon>
        <taxon>Alteromonadaceae</taxon>
        <taxon>Alkalimarinus</taxon>
    </lineage>
</organism>
<dbReference type="GO" id="GO:1902201">
    <property type="term" value="P:negative regulation of bacterial-type flagellum-dependent cell motility"/>
    <property type="evidence" value="ECO:0007669"/>
    <property type="project" value="TreeGrafter"/>
</dbReference>
<dbReference type="Pfam" id="PF00072">
    <property type="entry name" value="Response_reg"/>
    <property type="match status" value="1"/>
</dbReference>
<keyword evidence="7" id="KW-0808">Transferase</keyword>
<evidence type="ECO:0000256" key="2">
    <source>
        <dbReference type="ARBA" id="ARBA00012528"/>
    </source>
</evidence>
<dbReference type="FunFam" id="3.30.70.270:FF:000001">
    <property type="entry name" value="Diguanylate cyclase domain protein"/>
    <property type="match status" value="1"/>
</dbReference>
<dbReference type="CDD" id="cd17574">
    <property type="entry name" value="REC_OmpR"/>
    <property type="match status" value="1"/>
</dbReference>
<dbReference type="GO" id="GO:0000160">
    <property type="term" value="P:phosphorelay signal transduction system"/>
    <property type="evidence" value="ECO:0007669"/>
    <property type="project" value="InterPro"/>
</dbReference>
<keyword evidence="4" id="KW-0597">Phosphoprotein</keyword>
<evidence type="ECO:0000256" key="1">
    <source>
        <dbReference type="ARBA" id="ARBA00001946"/>
    </source>
</evidence>
<dbReference type="InterPro" id="IPR050469">
    <property type="entry name" value="Diguanylate_Cyclase"/>
</dbReference>
<feature type="modified residue" description="4-aspartylphosphate" evidence="4">
    <location>
        <position position="76"/>
    </location>
</feature>
<evidence type="ECO:0000313" key="7">
    <source>
        <dbReference type="EMBL" id="UZW75986.1"/>
    </source>
</evidence>
<dbReference type="InterPro" id="IPR000160">
    <property type="entry name" value="GGDEF_dom"/>
</dbReference>
<gene>
    <name evidence="7" type="ORF">NNL22_05225</name>
</gene>
<dbReference type="RefSeq" id="WP_251812236.1">
    <property type="nucleotide sequence ID" value="NZ_CP101527.1"/>
</dbReference>